<accession>A0A1Q6A000</accession>
<dbReference type="EMBL" id="MPPL01000001">
    <property type="protein sequence ID" value="OKS87336.1"/>
    <property type="molecule type" value="Genomic_DNA"/>
</dbReference>
<evidence type="ECO:0000313" key="2">
    <source>
        <dbReference type="EMBL" id="OKS87336.1"/>
    </source>
</evidence>
<keyword evidence="1" id="KW-0472">Membrane</keyword>
<sequence>MPDGTSAAACLLIMLCDDLVSSLLLFFIRRVKGMAATQAHQFQNFGV</sequence>
<organism evidence="2 3">
    <name type="scientific">Mucilaginibacter polytrichastri</name>
    <dbReference type="NCBI Taxonomy" id="1302689"/>
    <lineage>
        <taxon>Bacteria</taxon>
        <taxon>Pseudomonadati</taxon>
        <taxon>Bacteroidota</taxon>
        <taxon>Sphingobacteriia</taxon>
        <taxon>Sphingobacteriales</taxon>
        <taxon>Sphingobacteriaceae</taxon>
        <taxon>Mucilaginibacter</taxon>
    </lineage>
</organism>
<name>A0A1Q6A000_9SPHI</name>
<keyword evidence="3" id="KW-1185">Reference proteome</keyword>
<protein>
    <submittedName>
        <fullName evidence="2">Uncharacterized protein</fullName>
    </submittedName>
</protein>
<dbReference type="STRING" id="1302689.RG47T_2797"/>
<evidence type="ECO:0000256" key="1">
    <source>
        <dbReference type="SAM" id="Phobius"/>
    </source>
</evidence>
<reference evidence="2 3" key="1">
    <citation type="submission" date="2016-11" db="EMBL/GenBank/DDBJ databases">
        <title>Whole Genome Sequencing of Mucilaginibacter polytrichastri RG4-7(T) isolated from the moss sample.</title>
        <authorList>
            <person name="Li Y."/>
        </authorList>
    </citation>
    <scope>NUCLEOTIDE SEQUENCE [LARGE SCALE GENOMIC DNA]</scope>
    <source>
        <strain evidence="2 3">RG4-7</strain>
    </source>
</reference>
<keyword evidence="1" id="KW-0812">Transmembrane</keyword>
<gene>
    <name evidence="2" type="ORF">RG47T_2797</name>
</gene>
<comment type="caution">
    <text evidence="2">The sequence shown here is derived from an EMBL/GenBank/DDBJ whole genome shotgun (WGS) entry which is preliminary data.</text>
</comment>
<keyword evidence="1" id="KW-1133">Transmembrane helix</keyword>
<evidence type="ECO:0000313" key="3">
    <source>
        <dbReference type="Proteomes" id="UP000186720"/>
    </source>
</evidence>
<proteinExistence type="predicted"/>
<feature type="transmembrane region" description="Helical" evidence="1">
    <location>
        <begin position="6"/>
        <end position="28"/>
    </location>
</feature>
<dbReference type="Proteomes" id="UP000186720">
    <property type="component" value="Unassembled WGS sequence"/>
</dbReference>
<dbReference type="AlphaFoldDB" id="A0A1Q6A000"/>